<feature type="transmembrane region" description="Helical" evidence="1">
    <location>
        <begin position="155"/>
        <end position="174"/>
    </location>
</feature>
<dbReference type="STRING" id="573024.SAMN05216208_0590"/>
<keyword evidence="1" id="KW-0812">Transmembrane</keyword>
<dbReference type="AlphaFoldDB" id="A0A1N7G0B9"/>
<feature type="transmembrane region" description="Helical" evidence="1">
    <location>
        <begin position="21"/>
        <end position="40"/>
    </location>
</feature>
<dbReference type="EMBL" id="FTNV01000001">
    <property type="protein sequence ID" value="SIS05985.1"/>
    <property type="molecule type" value="Genomic_DNA"/>
</dbReference>
<accession>A0A1N7G0B9</accession>
<evidence type="ECO:0000313" key="3">
    <source>
        <dbReference type="Proteomes" id="UP000186019"/>
    </source>
</evidence>
<keyword evidence="1" id="KW-1133">Transmembrane helix</keyword>
<protein>
    <submittedName>
        <fullName evidence="2">Putative oxidoreductase</fullName>
    </submittedName>
</protein>
<sequence>MTTLTARYTALTAALDRAGDSLGLVARFLFAAVLFGYFWASGLTKLGDGALGLFKPALGAYAQIFPKAMEAAGYDVSQLTFLHTAVVLAGTWAEFILPTLIVIGLATRLAALGMIGFIIVQSLTDLIGHGLWAEPDAVGRWFDRVPDAIIMDQRALWVFLLLVMVLKGAGPLSLDRLAARRITGASSL</sequence>
<keyword evidence="3" id="KW-1185">Reference proteome</keyword>
<evidence type="ECO:0000313" key="2">
    <source>
        <dbReference type="EMBL" id="SIS05985.1"/>
    </source>
</evidence>
<keyword evidence="1" id="KW-0472">Membrane</keyword>
<organism evidence="2 3">
    <name type="scientific">Roseovarius nanhaiticus</name>
    <dbReference type="NCBI Taxonomy" id="573024"/>
    <lineage>
        <taxon>Bacteria</taxon>
        <taxon>Pseudomonadati</taxon>
        <taxon>Pseudomonadota</taxon>
        <taxon>Alphaproteobacteria</taxon>
        <taxon>Rhodobacterales</taxon>
        <taxon>Roseobacteraceae</taxon>
        <taxon>Roseovarius</taxon>
    </lineage>
</organism>
<name>A0A1N7G0B9_9RHOB</name>
<dbReference type="OrthoDB" id="121744at2"/>
<dbReference type="RefSeq" id="WP_076532395.1">
    <property type="nucleotide sequence ID" value="NZ_FOAC01000001.1"/>
</dbReference>
<proteinExistence type="predicted"/>
<evidence type="ECO:0000256" key="1">
    <source>
        <dbReference type="SAM" id="Phobius"/>
    </source>
</evidence>
<feature type="transmembrane region" description="Helical" evidence="1">
    <location>
        <begin position="109"/>
        <end position="132"/>
    </location>
</feature>
<feature type="transmembrane region" description="Helical" evidence="1">
    <location>
        <begin position="81"/>
        <end position="102"/>
    </location>
</feature>
<dbReference type="GO" id="GO:0016020">
    <property type="term" value="C:membrane"/>
    <property type="evidence" value="ECO:0007669"/>
    <property type="project" value="UniProtKB-SubCell"/>
</dbReference>
<gene>
    <name evidence="2" type="ORF">SAMN05421666_1546</name>
</gene>
<reference evidence="2 3" key="1">
    <citation type="submission" date="2017-01" db="EMBL/GenBank/DDBJ databases">
        <authorList>
            <person name="Mah S.A."/>
            <person name="Swanson W.J."/>
            <person name="Moy G.W."/>
            <person name="Vacquier V.D."/>
        </authorList>
    </citation>
    <scope>NUCLEOTIDE SEQUENCE [LARGE SCALE GENOMIC DNA]</scope>
    <source>
        <strain evidence="2 3">DSM 29590</strain>
    </source>
</reference>
<dbReference type="Proteomes" id="UP000186019">
    <property type="component" value="Unassembled WGS sequence"/>
</dbReference>